<dbReference type="EMBL" id="MVKX01000001">
    <property type="protein sequence ID" value="OOV85386.1"/>
    <property type="molecule type" value="Genomic_DNA"/>
</dbReference>
<dbReference type="Proteomes" id="UP000191160">
    <property type="component" value="Unassembled WGS sequence"/>
</dbReference>
<reference evidence="1 2" key="1">
    <citation type="submission" date="2017-02" db="EMBL/GenBank/DDBJ databases">
        <title>Acinetobacter sp. ANC 4945, whole genome shotgun sequencing project.</title>
        <authorList>
            <person name="Radolfova-Krizova L."/>
            <person name="Al Atrouni A."/>
            <person name="Nemec A."/>
        </authorList>
    </citation>
    <scope>NUCLEOTIDE SEQUENCE [LARGE SCALE GENOMIC DNA]</scope>
    <source>
        <strain evidence="1 2">ANC 4945</strain>
    </source>
</reference>
<keyword evidence="2" id="KW-1185">Reference proteome</keyword>
<evidence type="ECO:0000313" key="2">
    <source>
        <dbReference type="Proteomes" id="UP000191160"/>
    </source>
</evidence>
<dbReference type="AlphaFoldDB" id="A0A1T1H6F8"/>
<organism evidence="1 2">
    <name type="scientific">Acinetobacter amyesii</name>
    <dbReference type="NCBI Taxonomy" id="2942470"/>
    <lineage>
        <taxon>Bacteria</taxon>
        <taxon>Pseudomonadati</taxon>
        <taxon>Pseudomonadota</taxon>
        <taxon>Gammaproteobacteria</taxon>
        <taxon>Moraxellales</taxon>
        <taxon>Moraxellaceae</taxon>
        <taxon>Acinetobacter</taxon>
    </lineage>
</organism>
<comment type="caution">
    <text evidence="1">The sequence shown here is derived from an EMBL/GenBank/DDBJ whole genome shotgun (WGS) entry which is preliminary data.</text>
</comment>
<proteinExistence type="predicted"/>
<evidence type="ECO:0000313" key="1">
    <source>
        <dbReference type="EMBL" id="OOV85386.1"/>
    </source>
</evidence>
<accession>A0A1T1H6F8</accession>
<protein>
    <submittedName>
        <fullName evidence="1">Uncharacterized protein</fullName>
    </submittedName>
</protein>
<gene>
    <name evidence="1" type="ORF">B1202_01675</name>
</gene>
<sequence>MNQFNPPKYVKGLHIKFGENPFVLLAQFAFSATRQMWTKEEIELVIRMAKKGNYMNLIKILKLHIKK</sequence>
<dbReference type="RefSeq" id="WP_078188800.1">
    <property type="nucleotide sequence ID" value="NZ_JAMCOZ010000010.1"/>
</dbReference>
<name>A0A1T1H6F8_9GAMM</name>